<dbReference type="PANTHER" id="PTHR43280">
    <property type="entry name" value="ARAC-FAMILY TRANSCRIPTIONAL REGULATOR"/>
    <property type="match status" value="1"/>
</dbReference>
<evidence type="ECO:0000259" key="4">
    <source>
        <dbReference type="PROSITE" id="PS01124"/>
    </source>
</evidence>
<evidence type="ECO:0000313" key="6">
    <source>
        <dbReference type="Proteomes" id="UP000722625"/>
    </source>
</evidence>
<dbReference type="Gene3D" id="1.10.10.60">
    <property type="entry name" value="Homeodomain-like"/>
    <property type="match status" value="1"/>
</dbReference>
<keyword evidence="3" id="KW-0804">Transcription</keyword>
<sequence length="287" mass="33038">MNKVFSETGNVLLGLDHPEDNKLVSPSQFSEYTILVITEGEGTFHADFASFAFAAPVILFSTPQQSIYIKETKAVKYAMLQFHSDFYCIEYHRNEVACNGLLFNNIYMEPSLKLAPEELGSYMQLVSQISDEFQQPDPSDIVLRAYLQLFLAKSSSIKIKSIEKQKVFKNDKMDLFKQLLEENFLTLHKPSDYASLLAMTPNNFTKQCTRRFNKTPSLLIQERLILEAKKQLHLTRLSIKEIAFGLMFQDEYYFSRLFKKMTKISPQAFRNTTGISIVADLSISKHY</sequence>
<dbReference type="Pfam" id="PF12833">
    <property type="entry name" value="HTH_18"/>
    <property type="match status" value="1"/>
</dbReference>
<organism evidence="5 6">
    <name type="scientific">Flavobacterium psychroterrae</name>
    <dbReference type="NCBI Taxonomy" id="2133767"/>
    <lineage>
        <taxon>Bacteria</taxon>
        <taxon>Pseudomonadati</taxon>
        <taxon>Bacteroidota</taxon>
        <taxon>Flavobacteriia</taxon>
        <taxon>Flavobacteriales</taxon>
        <taxon>Flavobacteriaceae</taxon>
        <taxon>Flavobacterium</taxon>
    </lineage>
</organism>
<feature type="domain" description="HTH araC/xylS-type" evidence="4">
    <location>
        <begin position="174"/>
        <end position="272"/>
    </location>
</feature>
<comment type="caution">
    <text evidence="5">The sequence shown here is derived from an EMBL/GenBank/DDBJ whole genome shotgun (WGS) entry which is preliminary data.</text>
</comment>
<accession>A0ABS5PFF5</accession>
<evidence type="ECO:0000256" key="2">
    <source>
        <dbReference type="ARBA" id="ARBA00023125"/>
    </source>
</evidence>
<reference evidence="5 6" key="1">
    <citation type="journal article" date="2018" name="Int. J. Syst. Evol. Microbiol.">
        <title>Flavobacterium chryseum sp. nov. and Flavobacterium psychroterrae sp. nov., novel environmental bacteria isolated from Antarctica.</title>
        <authorList>
            <person name="Kralova S."/>
            <person name="Svec P."/>
            <person name="Busse H.J."/>
            <person name="Stankova E."/>
            <person name="Vaczi P."/>
            <person name="Sedlacek I."/>
        </authorList>
    </citation>
    <scope>NUCLEOTIDE SEQUENCE [LARGE SCALE GENOMIC DNA]</scope>
    <source>
        <strain evidence="5 6">CCM 8827</strain>
    </source>
</reference>
<name>A0ABS5PFF5_9FLAO</name>
<keyword evidence="6" id="KW-1185">Reference proteome</keyword>
<protein>
    <submittedName>
        <fullName evidence="5">Helix-turn-helix domain-containing protein</fullName>
    </submittedName>
</protein>
<dbReference type="EMBL" id="JAGYVZ010000016">
    <property type="protein sequence ID" value="MBS7232628.1"/>
    <property type="molecule type" value="Genomic_DNA"/>
</dbReference>
<keyword evidence="1" id="KW-0805">Transcription regulation</keyword>
<dbReference type="InterPro" id="IPR009057">
    <property type="entry name" value="Homeodomain-like_sf"/>
</dbReference>
<keyword evidence="2" id="KW-0238">DNA-binding</keyword>
<dbReference type="RefSeq" id="WP_213303034.1">
    <property type="nucleotide sequence ID" value="NZ_JAGYVZ010000016.1"/>
</dbReference>
<dbReference type="SUPFAM" id="SSF46689">
    <property type="entry name" value="Homeodomain-like"/>
    <property type="match status" value="1"/>
</dbReference>
<dbReference type="PANTHER" id="PTHR43280:SF32">
    <property type="entry name" value="TRANSCRIPTIONAL REGULATORY PROTEIN"/>
    <property type="match status" value="1"/>
</dbReference>
<evidence type="ECO:0000256" key="1">
    <source>
        <dbReference type="ARBA" id="ARBA00023015"/>
    </source>
</evidence>
<gene>
    <name evidence="5" type="ORF">KHA90_16540</name>
</gene>
<evidence type="ECO:0000256" key="3">
    <source>
        <dbReference type="ARBA" id="ARBA00023163"/>
    </source>
</evidence>
<evidence type="ECO:0000313" key="5">
    <source>
        <dbReference type="EMBL" id="MBS7232628.1"/>
    </source>
</evidence>
<dbReference type="PROSITE" id="PS01124">
    <property type="entry name" value="HTH_ARAC_FAMILY_2"/>
    <property type="match status" value="1"/>
</dbReference>
<proteinExistence type="predicted"/>
<dbReference type="Proteomes" id="UP000722625">
    <property type="component" value="Unassembled WGS sequence"/>
</dbReference>
<dbReference type="InterPro" id="IPR018060">
    <property type="entry name" value="HTH_AraC"/>
</dbReference>
<dbReference type="SMART" id="SM00342">
    <property type="entry name" value="HTH_ARAC"/>
    <property type="match status" value="1"/>
</dbReference>